<evidence type="ECO:0000313" key="3">
    <source>
        <dbReference type="Proteomes" id="UP000070544"/>
    </source>
</evidence>
<organism evidence="2 3">
    <name type="scientific">Gonapodya prolifera (strain JEL478)</name>
    <name type="common">Monoblepharis prolifera</name>
    <dbReference type="NCBI Taxonomy" id="1344416"/>
    <lineage>
        <taxon>Eukaryota</taxon>
        <taxon>Fungi</taxon>
        <taxon>Fungi incertae sedis</taxon>
        <taxon>Chytridiomycota</taxon>
        <taxon>Chytridiomycota incertae sedis</taxon>
        <taxon>Monoblepharidomycetes</taxon>
        <taxon>Monoblepharidales</taxon>
        <taxon>Gonapodyaceae</taxon>
        <taxon>Gonapodya</taxon>
    </lineage>
</organism>
<gene>
    <name evidence="2" type="ORF">M427DRAFT_39729</name>
</gene>
<dbReference type="Proteomes" id="UP000070544">
    <property type="component" value="Unassembled WGS sequence"/>
</dbReference>
<proteinExistence type="predicted"/>
<keyword evidence="3" id="KW-1185">Reference proteome</keyword>
<reference evidence="2 3" key="1">
    <citation type="journal article" date="2015" name="Genome Biol. Evol.">
        <title>Phylogenomic analyses indicate that early fungi evolved digesting cell walls of algal ancestors of land plants.</title>
        <authorList>
            <person name="Chang Y."/>
            <person name="Wang S."/>
            <person name="Sekimoto S."/>
            <person name="Aerts A.L."/>
            <person name="Choi C."/>
            <person name="Clum A."/>
            <person name="LaButti K.M."/>
            <person name="Lindquist E.A."/>
            <person name="Yee Ngan C."/>
            <person name="Ohm R.A."/>
            <person name="Salamov A.A."/>
            <person name="Grigoriev I.V."/>
            <person name="Spatafora J.W."/>
            <person name="Berbee M.L."/>
        </authorList>
    </citation>
    <scope>NUCLEOTIDE SEQUENCE [LARGE SCALE GENOMIC DNA]</scope>
    <source>
        <strain evidence="2 3">JEL478</strain>
    </source>
</reference>
<evidence type="ECO:0000256" key="1">
    <source>
        <dbReference type="SAM" id="MobiDB-lite"/>
    </source>
</evidence>
<feature type="region of interest" description="Disordered" evidence="1">
    <location>
        <begin position="294"/>
        <end position="347"/>
    </location>
</feature>
<evidence type="ECO:0000313" key="2">
    <source>
        <dbReference type="EMBL" id="KXS09004.1"/>
    </source>
</evidence>
<dbReference type="AlphaFoldDB" id="A0A138ZX14"/>
<feature type="compositionally biased region" description="Basic and acidic residues" evidence="1">
    <location>
        <begin position="337"/>
        <end position="347"/>
    </location>
</feature>
<name>A0A138ZX14_GONPJ</name>
<protein>
    <submittedName>
        <fullName evidence="2">Uncharacterized protein</fullName>
    </submittedName>
</protein>
<accession>A0A138ZX14</accession>
<sequence>MKKVKEMAKLWAEVYIPWINSVYDLNVVQGWTDDKKDQVHKLILKGMLSKQHTCTEVLAELATMLEITRKGSTGGKGKEKAIIHFVFQSSPVSKGNLFNYSTLFAATNNVTHYAVTSKSPAPLKWSSSSSWHRMWANSNLFAPSIVPNVDVVQSKKGKKKLLYFTQQVPLALWMELVTLFWTNLEKHFLNLDNMAQDDMGKTLERLLQDKDFLRYTMSTWCAPIDSLLAKSSNLLDKKVTNIPSSPTAPNPLIVSKSNFHPVIKIALCRILLVVVATSRNEALNYLDLEAKVEGGEGGSGGRITDEETPSDRDMSNDGDEGKGDKGEGDQEEDDQGEGDRGAGEGWG</sequence>
<feature type="compositionally biased region" description="Basic and acidic residues" evidence="1">
    <location>
        <begin position="303"/>
        <end position="328"/>
    </location>
</feature>
<dbReference type="EMBL" id="KQ965903">
    <property type="protein sequence ID" value="KXS09004.1"/>
    <property type="molecule type" value="Genomic_DNA"/>
</dbReference>